<name>A0A327Y0R1_9RHOB</name>
<dbReference type="InterPro" id="IPR037138">
    <property type="entry name" value="His_deacetylse_dom_sf"/>
</dbReference>
<evidence type="ECO:0000256" key="1">
    <source>
        <dbReference type="ARBA" id="ARBA00005101"/>
    </source>
</evidence>
<dbReference type="SUPFAM" id="SSF52768">
    <property type="entry name" value="Arginase/deacetylase"/>
    <property type="match status" value="1"/>
</dbReference>
<gene>
    <name evidence="6" type="ORF">ATI53_103730</name>
</gene>
<evidence type="ECO:0000256" key="2">
    <source>
        <dbReference type="ARBA" id="ARBA00005947"/>
    </source>
</evidence>
<dbReference type="Pfam" id="PF00850">
    <property type="entry name" value="Hist_deacetyl"/>
    <property type="match status" value="1"/>
</dbReference>
<dbReference type="OrthoDB" id="9808367at2"/>
<dbReference type="AlphaFoldDB" id="A0A327Y0R1"/>
<comment type="similarity">
    <text evidence="2">Belongs to the histone deacetylase family.</text>
</comment>
<dbReference type="GO" id="GO:0040029">
    <property type="term" value="P:epigenetic regulation of gene expression"/>
    <property type="evidence" value="ECO:0007669"/>
    <property type="project" value="TreeGrafter"/>
</dbReference>
<evidence type="ECO:0000256" key="3">
    <source>
        <dbReference type="ARBA" id="ARBA00020218"/>
    </source>
</evidence>
<evidence type="ECO:0000256" key="4">
    <source>
        <dbReference type="ARBA" id="ARBA00022627"/>
    </source>
</evidence>
<sequence>MEQALFIGSNIYRGSRYGARHPLSIERVPAATDLARHMGWLPPHLCRSSPRAKPQALHAFHDPDYVAALQKAETDGVVSGDTRARHGLGTVSNPVFPEMYRRPATAVGGGLLAAALVMSGTARVVHNPGGGTHHALKDRASGFCFLNEPVLTILHLLRLGARRVVYIDIDAHHGDGVEIAFHGSERVRMISIHEARRWPYTGALEADAGGAAFNLPLPRDFNDSEFRLALDEFILPATQAFRPDAVFLQCGADALAEDPLSRLALSNNSHFRAVSALRDLAPKLIVSGGGGYNPWTVARCWAGVWATLSGRDIPDALPAAASEHLGRLSWHRKVRPDAALLTTLRDMPRDGEIRDEIRTAVAALRRRV</sequence>
<reference evidence="6 7" key="1">
    <citation type="submission" date="2018-06" db="EMBL/GenBank/DDBJ databases">
        <title>Genomic Encyclopedia of Archaeal and Bacterial Type Strains, Phase II (KMG-II): from individual species to whole genera.</title>
        <authorList>
            <person name="Goeker M."/>
        </authorList>
    </citation>
    <scope>NUCLEOTIDE SEQUENCE [LARGE SCALE GENOMIC DNA]</scope>
    <source>
        <strain evidence="6 7">DSM 22011</strain>
    </source>
</reference>
<dbReference type="PANTHER" id="PTHR10625">
    <property type="entry name" value="HISTONE DEACETYLASE HDAC1-RELATED"/>
    <property type="match status" value="1"/>
</dbReference>
<dbReference type="RefSeq" id="WP_111550906.1">
    <property type="nucleotide sequence ID" value="NZ_LIQE01000037.1"/>
</dbReference>
<dbReference type="GO" id="GO:0004407">
    <property type="term" value="F:histone deacetylase activity"/>
    <property type="evidence" value="ECO:0007669"/>
    <property type="project" value="TreeGrafter"/>
</dbReference>
<evidence type="ECO:0000259" key="5">
    <source>
        <dbReference type="Pfam" id="PF00850"/>
    </source>
</evidence>
<dbReference type="PRINTS" id="PR01272">
    <property type="entry name" value="ACUCPROTEIN"/>
</dbReference>
<keyword evidence="7" id="KW-1185">Reference proteome</keyword>
<dbReference type="CDD" id="cd09994">
    <property type="entry name" value="HDAC_AcuC_like"/>
    <property type="match status" value="1"/>
</dbReference>
<dbReference type="Gene3D" id="3.40.800.20">
    <property type="entry name" value="Histone deacetylase domain"/>
    <property type="match status" value="1"/>
</dbReference>
<dbReference type="InterPro" id="IPR000286">
    <property type="entry name" value="HDACs"/>
</dbReference>
<feature type="domain" description="Histone deacetylase" evidence="5">
    <location>
        <begin position="21"/>
        <end position="308"/>
    </location>
</feature>
<evidence type="ECO:0000313" key="7">
    <source>
        <dbReference type="Proteomes" id="UP000249165"/>
    </source>
</evidence>
<dbReference type="PANTHER" id="PTHR10625:SF10">
    <property type="entry name" value="HISTONE DEACETYLASE HDAC1"/>
    <property type="match status" value="1"/>
</dbReference>
<evidence type="ECO:0000313" key="6">
    <source>
        <dbReference type="EMBL" id="RAK13285.1"/>
    </source>
</evidence>
<comment type="caution">
    <text evidence="6">The sequence shown here is derived from an EMBL/GenBank/DDBJ whole genome shotgun (WGS) entry which is preliminary data.</text>
</comment>
<comment type="pathway">
    <text evidence="1">Ketone degradation; acetoin degradation.</text>
</comment>
<protein>
    <recommendedName>
        <fullName evidence="3">Acetoin utilization protein AcuC</fullName>
    </recommendedName>
</protein>
<dbReference type="GO" id="GO:0045150">
    <property type="term" value="P:acetoin catabolic process"/>
    <property type="evidence" value="ECO:0007669"/>
    <property type="project" value="UniProtKB-UniPathway"/>
</dbReference>
<dbReference type="Proteomes" id="UP000249165">
    <property type="component" value="Unassembled WGS sequence"/>
</dbReference>
<keyword evidence="4" id="KW-0006">Acetoin catabolism</keyword>
<accession>A0A327Y0R1</accession>
<dbReference type="InterPro" id="IPR023801">
    <property type="entry name" value="His_deacetylse_dom"/>
</dbReference>
<organism evidence="6 7">
    <name type="scientific">Salipiger aestuarii</name>
    <dbReference type="NCBI Taxonomy" id="568098"/>
    <lineage>
        <taxon>Bacteria</taxon>
        <taxon>Pseudomonadati</taxon>
        <taxon>Pseudomonadota</taxon>
        <taxon>Alphaproteobacteria</taxon>
        <taxon>Rhodobacterales</taxon>
        <taxon>Roseobacteraceae</taxon>
        <taxon>Salipiger</taxon>
    </lineage>
</organism>
<dbReference type="EMBL" id="QLMG01000037">
    <property type="protein sequence ID" value="RAK13285.1"/>
    <property type="molecule type" value="Genomic_DNA"/>
</dbReference>
<proteinExistence type="inferred from homology"/>
<dbReference type="PRINTS" id="PR01270">
    <property type="entry name" value="HDASUPER"/>
</dbReference>
<dbReference type="InterPro" id="IPR003085">
    <property type="entry name" value="AcuC"/>
</dbReference>
<dbReference type="UniPathway" id="UPA00040"/>
<dbReference type="InterPro" id="IPR023696">
    <property type="entry name" value="Ureohydrolase_dom_sf"/>
</dbReference>